<dbReference type="InterPro" id="IPR007863">
    <property type="entry name" value="Peptidase_M16_C"/>
</dbReference>
<evidence type="ECO:0000256" key="4">
    <source>
        <dbReference type="ARBA" id="ARBA00022833"/>
    </source>
</evidence>
<keyword evidence="2" id="KW-0645">Protease</keyword>
<keyword evidence="9" id="KW-1185">Reference proteome</keyword>
<evidence type="ECO:0000259" key="7">
    <source>
        <dbReference type="Pfam" id="PF05193"/>
    </source>
</evidence>
<dbReference type="GO" id="GO:0046872">
    <property type="term" value="F:metal ion binding"/>
    <property type="evidence" value="ECO:0007669"/>
    <property type="project" value="InterPro"/>
</dbReference>
<name>A0A941F2Z1_9BACT</name>
<organism evidence="8 9">
    <name type="scientific">Carboxylicivirga sediminis</name>
    <dbReference type="NCBI Taxonomy" id="2006564"/>
    <lineage>
        <taxon>Bacteria</taxon>
        <taxon>Pseudomonadati</taxon>
        <taxon>Bacteroidota</taxon>
        <taxon>Bacteroidia</taxon>
        <taxon>Marinilabiliales</taxon>
        <taxon>Marinilabiliaceae</taxon>
        <taxon>Carboxylicivirga</taxon>
    </lineage>
</organism>
<evidence type="ECO:0000256" key="1">
    <source>
        <dbReference type="ARBA" id="ARBA00007261"/>
    </source>
</evidence>
<feature type="domain" description="Peptidase M16 C-terminal" evidence="7">
    <location>
        <begin position="683"/>
        <end position="846"/>
    </location>
</feature>
<dbReference type="Gene3D" id="3.30.830.10">
    <property type="entry name" value="Metalloenzyme, LuxS/M16 peptidase-like"/>
    <property type="match status" value="2"/>
</dbReference>
<protein>
    <submittedName>
        <fullName evidence="8">Insulinase family protein</fullName>
    </submittedName>
</protein>
<dbReference type="GO" id="GO:0008237">
    <property type="term" value="F:metallopeptidase activity"/>
    <property type="evidence" value="ECO:0007669"/>
    <property type="project" value="UniProtKB-KW"/>
</dbReference>
<evidence type="ECO:0000313" key="9">
    <source>
        <dbReference type="Proteomes" id="UP000679220"/>
    </source>
</evidence>
<dbReference type="AlphaFoldDB" id="A0A941F2Z1"/>
<evidence type="ECO:0000256" key="5">
    <source>
        <dbReference type="ARBA" id="ARBA00023049"/>
    </source>
</evidence>
<dbReference type="InterPro" id="IPR050626">
    <property type="entry name" value="Peptidase_M16"/>
</dbReference>
<keyword evidence="3" id="KW-0378">Hydrolase</keyword>
<comment type="similarity">
    <text evidence="1">Belongs to the peptidase M16 family.</text>
</comment>
<dbReference type="RefSeq" id="WP_212190121.1">
    <property type="nucleotide sequence ID" value="NZ_JAGTAR010000012.1"/>
</dbReference>
<dbReference type="SUPFAM" id="SSF63411">
    <property type="entry name" value="LuxS/MPP-like metallohydrolase"/>
    <property type="match status" value="2"/>
</dbReference>
<dbReference type="PANTHER" id="PTHR43690">
    <property type="entry name" value="NARDILYSIN"/>
    <property type="match status" value="1"/>
</dbReference>
<evidence type="ECO:0000313" key="8">
    <source>
        <dbReference type="EMBL" id="MBR8535803.1"/>
    </source>
</evidence>
<feature type="domain" description="Peptidase M16 C-terminal" evidence="7">
    <location>
        <begin position="199"/>
        <end position="373"/>
    </location>
</feature>
<reference evidence="8" key="1">
    <citation type="journal article" date="2018" name="Int. J. Syst. Evol. Microbiol.">
        <title>Carboxylicivirga sediminis sp. nov., isolated from coastal sediment.</title>
        <authorList>
            <person name="Wang F.Q."/>
            <person name="Ren L.H."/>
            <person name="Zou R.J."/>
            <person name="Sun Y.Z."/>
            <person name="Liu X.J."/>
            <person name="Jiang F."/>
            <person name="Liu L.J."/>
        </authorList>
    </citation>
    <scope>NUCLEOTIDE SEQUENCE</scope>
    <source>
        <strain evidence="8">JR1</strain>
    </source>
</reference>
<evidence type="ECO:0000259" key="6">
    <source>
        <dbReference type="Pfam" id="PF00675"/>
    </source>
</evidence>
<dbReference type="InterPro" id="IPR011249">
    <property type="entry name" value="Metalloenz_LuxS/M16"/>
</dbReference>
<dbReference type="Proteomes" id="UP000679220">
    <property type="component" value="Unassembled WGS sequence"/>
</dbReference>
<accession>A0A941F2Z1</accession>
<comment type="caution">
    <text evidence="8">The sequence shown here is derived from an EMBL/GenBank/DDBJ whole genome shotgun (WGS) entry which is preliminary data.</text>
</comment>
<dbReference type="PANTHER" id="PTHR43690:SF17">
    <property type="entry name" value="PROTEIN YHJJ"/>
    <property type="match status" value="1"/>
</dbReference>
<reference evidence="8" key="2">
    <citation type="submission" date="2021-04" db="EMBL/GenBank/DDBJ databases">
        <authorList>
            <person name="Zhang T."/>
            <person name="Zhang Y."/>
            <person name="Lu D."/>
            <person name="Zuo D."/>
            <person name="Du Z."/>
        </authorList>
    </citation>
    <scope>NUCLEOTIDE SEQUENCE</scope>
    <source>
        <strain evidence="8">JR1</strain>
    </source>
</reference>
<evidence type="ECO:0000256" key="3">
    <source>
        <dbReference type="ARBA" id="ARBA00022801"/>
    </source>
</evidence>
<dbReference type="GO" id="GO:0006508">
    <property type="term" value="P:proteolysis"/>
    <property type="evidence" value="ECO:0007669"/>
    <property type="project" value="UniProtKB-KW"/>
</dbReference>
<evidence type="ECO:0000256" key="2">
    <source>
        <dbReference type="ARBA" id="ARBA00022670"/>
    </source>
</evidence>
<dbReference type="EMBL" id="JAGTAR010000012">
    <property type="protein sequence ID" value="MBR8535803.1"/>
    <property type="molecule type" value="Genomic_DNA"/>
</dbReference>
<sequence length="916" mass="104549">MKYYIEFNYKQATLLVLLVFLTGNLFAQQLPMPKNLTIGKLDNGLTYYLAPEGEPGKVKVVMLSGQGALVEKPEEHGFAHLLEHVMFNGSENYPGAEGVLEMRRMGMRPARDYNGYTVGSNVQYFMTIPEDDTEYLKRSLLLLKDWMFHLSFDEEAFELEKKIVVEEINRGGTAASSLLDGTILEGHNVLGTKEGILAVDLNSLKEYYRNNYVPGKLALVVYGKIDSRKVKKIISSIFEKVPAATDRTPNSYVNINNETIVTGKFKPSQIDTRPRIGIAFKTAPIASDTYATFKQNLIRSYFSNIIKFRLQHSNYSMAAPSTNMGSIVPGNEIFNFRLQDRKETKYDELINTFCNVLAQAKQHGFLEEEIAYQAKNSLARSAKYMNDQTISLTGIQSHFLEGNTPLCGKTKYELTQQVVSELKPADFSNMLDELLNMHYTAMFDSTSSACTPQFNEQYILDKLANLSDIETIPFQFEEPTATVKEISDVHIETGIEHVADVLKSERVNEHISTVLYKNGLKAVMHQTSDEKVTLKLVGKDGLNLISEGDRLFYKGAIRSFNNSYSSYSAKDARQMERGLKILKKTEIDNYGYEIEMNGLPSDIEKIFQIFYLIMTDNRAPDDEDVLKQFESIAKRTLDNQKEFDLYKRNLDIQDLAIQPDTLNTEGLGERLLSYDRLIKRNLSNSIIIVQGDLPKNIEELASKYLGTLISEKVLRPKQQVNQLIVPNGTVKKEFVWNSKTGKVDYLFYHFPAKPLTLKDELIVQAISQHALLKIGEIIREKYGLIYASGGNMTTVKSPTDFQSVSLRYLIDPENIERSHTIMHNEVLLPMSRGEISDDEIQIIKAMLRSMYVMSFYEDDNFKSIWPKWYLNYGRLVNPNEIHKVIKSITSNDIRSAMKRIIQADKYYQLDRFPKEK</sequence>
<keyword evidence="4" id="KW-0862">Zinc</keyword>
<dbReference type="InterPro" id="IPR011765">
    <property type="entry name" value="Pept_M16_N"/>
</dbReference>
<gene>
    <name evidence="8" type="ORF">KDU71_09575</name>
</gene>
<dbReference type="Pfam" id="PF00675">
    <property type="entry name" value="Peptidase_M16"/>
    <property type="match status" value="1"/>
</dbReference>
<proteinExistence type="inferred from homology"/>
<dbReference type="Pfam" id="PF05193">
    <property type="entry name" value="Peptidase_M16_C"/>
    <property type="match status" value="2"/>
</dbReference>
<keyword evidence="5" id="KW-0482">Metalloprotease</keyword>
<feature type="domain" description="Peptidase M16 N-terminal" evidence="6">
    <location>
        <begin position="63"/>
        <end position="170"/>
    </location>
</feature>